<feature type="domain" description="Glycosyl transferase family 1" evidence="1">
    <location>
        <begin position="185"/>
        <end position="349"/>
    </location>
</feature>
<dbReference type="Proteomes" id="UP000019205">
    <property type="component" value="Chromosome"/>
</dbReference>
<sequence>MNSQRALRVLHVTYDMRIGGTEQVILNLVTGSDSNVFSHSIFCIEEPLGPWGERLRSDGITISSVNRRDGLDLGVIKTLRKTLRECKTDIVHCHQYTPWVYGALAALGTGVKVIFTEHGRFYPDAASPKRRFINPLLQKMTNQITAISQATKQALAKYEYVNEGAIEVVYNGIHGLEADGKAAQALREKLGIPLDAPVLGSIARLDPIKNHDMMLRAFRRILDKQPNSWMLLVGDGETRDAINRLCAELQISERVIMPGYVERPATWLDAMDIYLLSSFSEGTSMTLLEALSLGKPCVVTNVGGNPEVILDGKTGLVVASNDEEAFSAACLTLINSTDKRQTMREAARQDFEARFHASIMQHGYSAFYESICLHGDIGQNLN</sequence>
<gene>
    <name evidence="3" type="ORF">KT71_09917</name>
</gene>
<dbReference type="InterPro" id="IPR028098">
    <property type="entry name" value="Glyco_trans_4-like_N"/>
</dbReference>
<dbReference type="PANTHER" id="PTHR12526">
    <property type="entry name" value="GLYCOSYLTRANSFERASE"/>
    <property type="match status" value="1"/>
</dbReference>
<reference evidence="3 4" key="1">
    <citation type="journal article" date="2007" name="Proc. Natl. Acad. Sci. U.S.A.">
        <title>Characterization of a marine gammaproteobacterium capable of aerobic anoxygenic photosynthesis.</title>
        <authorList>
            <person name="Fuchs B.M."/>
            <person name="Spring S."/>
            <person name="Teeling H."/>
            <person name="Quast C."/>
            <person name="Wulf J."/>
            <person name="Schattenhofer M."/>
            <person name="Yan S."/>
            <person name="Ferriera S."/>
            <person name="Johnson J."/>
            <person name="Glockner F.O."/>
            <person name="Amann R."/>
        </authorList>
    </citation>
    <scope>NUCLEOTIDE SEQUENCE [LARGE SCALE GENOMIC DNA]</scope>
    <source>
        <strain evidence="3">KT71</strain>
    </source>
</reference>
<evidence type="ECO:0000313" key="4">
    <source>
        <dbReference type="Proteomes" id="UP000019205"/>
    </source>
</evidence>
<dbReference type="InterPro" id="IPR001296">
    <property type="entry name" value="Glyco_trans_1"/>
</dbReference>
<dbReference type="Pfam" id="PF00534">
    <property type="entry name" value="Glycos_transf_1"/>
    <property type="match status" value="1"/>
</dbReference>
<dbReference type="AlphaFoldDB" id="A4A564"/>
<dbReference type="EMBL" id="AAOA02000003">
    <property type="protein sequence ID" value="EAQ98935.1"/>
    <property type="molecule type" value="Genomic_DNA"/>
</dbReference>
<dbReference type="GO" id="GO:0016757">
    <property type="term" value="F:glycosyltransferase activity"/>
    <property type="evidence" value="ECO:0007669"/>
    <property type="project" value="InterPro"/>
</dbReference>
<dbReference type="STRING" id="314285.KT71_09917"/>
<feature type="domain" description="Glycosyltransferase subfamily 4-like N-terminal" evidence="2">
    <location>
        <begin position="18"/>
        <end position="173"/>
    </location>
</feature>
<protein>
    <submittedName>
        <fullName evidence="3">Glycosyltransferase</fullName>
    </submittedName>
</protein>
<proteinExistence type="predicted"/>
<evidence type="ECO:0000313" key="3">
    <source>
        <dbReference type="EMBL" id="EAQ98935.1"/>
    </source>
</evidence>
<name>A4A564_9GAMM</name>
<dbReference type="Pfam" id="PF13439">
    <property type="entry name" value="Glyco_transf_4"/>
    <property type="match status" value="1"/>
</dbReference>
<dbReference type="OrthoDB" id="9775208at2"/>
<evidence type="ECO:0000259" key="1">
    <source>
        <dbReference type="Pfam" id="PF00534"/>
    </source>
</evidence>
<evidence type="ECO:0000259" key="2">
    <source>
        <dbReference type="Pfam" id="PF13439"/>
    </source>
</evidence>
<accession>A4A564</accession>
<keyword evidence="3" id="KW-0808">Transferase</keyword>
<dbReference type="HOGENOM" id="CLU_009583_0_3_6"/>
<comment type="caution">
    <text evidence="3">The sequence shown here is derived from an EMBL/GenBank/DDBJ whole genome shotgun (WGS) entry which is preliminary data.</text>
</comment>
<dbReference type="eggNOG" id="COG0438">
    <property type="taxonomic scope" value="Bacteria"/>
</dbReference>
<dbReference type="Gene3D" id="3.40.50.2000">
    <property type="entry name" value="Glycogen Phosphorylase B"/>
    <property type="match status" value="2"/>
</dbReference>
<dbReference type="SUPFAM" id="SSF53756">
    <property type="entry name" value="UDP-Glycosyltransferase/glycogen phosphorylase"/>
    <property type="match status" value="1"/>
</dbReference>
<reference evidence="3 4" key="2">
    <citation type="journal article" date="2009" name="PLoS ONE">
        <title>The photosynthetic apparatus and its regulation in the aerobic gammaproteobacterium Congregibacter litoralis gen. nov., sp. nov.</title>
        <authorList>
            <person name="Spring S."/>
            <person name="Lunsdorf H."/>
            <person name="Fuchs B.M."/>
            <person name="Tindall B.J."/>
        </authorList>
    </citation>
    <scope>NUCLEOTIDE SEQUENCE [LARGE SCALE GENOMIC DNA]</scope>
    <source>
        <strain evidence="3">KT71</strain>
    </source>
</reference>
<organism evidence="3 4">
    <name type="scientific">Congregibacter litoralis KT71</name>
    <dbReference type="NCBI Taxonomy" id="314285"/>
    <lineage>
        <taxon>Bacteria</taxon>
        <taxon>Pseudomonadati</taxon>
        <taxon>Pseudomonadota</taxon>
        <taxon>Gammaproteobacteria</taxon>
        <taxon>Cellvibrionales</taxon>
        <taxon>Halieaceae</taxon>
        <taxon>Congregibacter</taxon>
    </lineage>
</organism>
<dbReference type="PANTHER" id="PTHR12526:SF630">
    <property type="entry name" value="GLYCOSYLTRANSFERASE"/>
    <property type="match status" value="1"/>
</dbReference>
<dbReference type="GO" id="GO:1901135">
    <property type="term" value="P:carbohydrate derivative metabolic process"/>
    <property type="evidence" value="ECO:0007669"/>
    <property type="project" value="UniProtKB-ARBA"/>
</dbReference>
<keyword evidence="4" id="KW-1185">Reference proteome</keyword>